<gene>
    <name evidence="1" type="ORF">AFM11_08150</name>
    <name evidence="2" type="ORF">AWC31_00075</name>
</gene>
<keyword evidence="3" id="KW-1185">Reference proteome</keyword>
<reference evidence="2 4" key="2">
    <citation type="submission" date="2016-01" db="EMBL/GenBank/DDBJ databases">
        <title>The new phylogeny of the genus Mycobacterium.</title>
        <authorList>
            <person name="Tarcisio F."/>
            <person name="Conor M."/>
            <person name="Antonella G."/>
            <person name="Elisabetta G."/>
            <person name="Giulia F.S."/>
            <person name="Sara T."/>
            <person name="Anna F."/>
            <person name="Clotilde B."/>
            <person name="Roberto B."/>
            <person name="Veronica D.S."/>
            <person name="Fabio R."/>
            <person name="Monica P."/>
            <person name="Olivier J."/>
            <person name="Enrico T."/>
            <person name="Nicola S."/>
        </authorList>
    </citation>
    <scope>NUCLEOTIDE SEQUENCE [LARGE SCALE GENOMIC DNA]</scope>
    <source>
        <strain evidence="2 4">ATCC 700010</strain>
    </source>
</reference>
<dbReference type="Proteomes" id="UP000070612">
    <property type="component" value="Unassembled WGS sequence"/>
</dbReference>
<dbReference type="Proteomes" id="UP000193964">
    <property type="component" value="Unassembled WGS sequence"/>
</dbReference>
<organism evidence="1 3">
    <name type="scientific">Mycolicibacterium wolinskyi</name>
    <dbReference type="NCBI Taxonomy" id="59750"/>
    <lineage>
        <taxon>Bacteria</taxon>
        <taxon>Bacillati</taxon>
        <taxon>Actinomycetota</taxon>
        <taxon>Actinomycetes</taxon>
        <taxon>Mycobacteriales</taxon>
        <taxon>Mycobacteriaceae</taxon>
        <taxon>Mycolicibacterium</taxon>
    </lineage>
</organism>
<evidence type="ECO:0000313" key="1">
    <source>
        <dbReference type="EMBL" id="KWX24638.1"/>
    </source>
</evidence>
<evidence type="ECO:0000313" key="4">
    <source>
        <dbReference type="Proteomes" id="UP000193964"/>
    </source>
</evidence>
<name>A0A132PQM7_9MYCO</name>
<dbReference type="EMBL" id="LGTW01000004">
    <property type="protein sequence ID" value="KWX24638.1"/>
    <property type="molecule type" value="Genomic_DNA"/>
</dbReference>
<dbReference type="PATRIC" id="fig|59750.3.peg.5481"/>
<accession>A0A132PQM7</accession>
<protein>
    <submittedName>
        <fullName evidence="1">Uncharacterized protein</fullName>
    </submittedName>
</protein>
<proteinExistence type="predicted"/>
<dbReference type="EMBL" id="LQQA01000001">
    <property type="protein sequence ID" value="ORX19295.1"/>
    <property type="molecule type" value="Genomic_DNA"/>
</dbReference>
<reference evidence="1 3" key="1">
    <citation type="submission" date="2015-07" db="EMBL/GenBank/DDBJ databases">
        <title>A draft genome sequence of Mycobacterium wolinskyi.</title>
        <authorList>
            <person name="de Man T.J."/>
            <person name="Perry K.A."/>
            <person name="Coulliette A.D."/>
            <person name="Jensen B."/>
            <person name="Toney N.C."/>
            <person name="Limbago B.M."/>
            <person name="Noble-Wang J."/>
        </authorList>
    </citation>
    <scope>NUCLEOTIDE SEQUENCE [LARGE SCALE GENOMIC DNA]</scope>
    <source>
        <strain evidence="1 3">CDC_01</strain>
    </source>
</reference>
<evidence type="ECO:0000313" key="2">
    <source>
        <dbReference type="EMBL" id="ORX19295.1"/>
    </source>
</evidence>
<evidence type="ECO:0000313" key="3">
    <source>
        <dbReference type="Proteomes" id="UP000070612"/>
    </source>
</evidence>
<dbReference type="AlphaFoldDB" id="A0A132PQM7"/>
<comment type="caution">
    <text evidence="1">The sequence shown here is derived from an EMBL/GenBank/DDBJ whole genome shotgun (WGS) entry which is preliminary data.</text>
</comment>
<sequence>MLEERRAGDAAVVGTHHPRARRGRELLAVAVPRRPTGTVGVHQHHGVGGFDRRLIGAGVQRVQPVDAEQPRVKRQRVEVGVLHPADRQVKTAVGDTGGLRVRRHHPRVHPQFGDARGPLGPIGRAPVHTADAHRVGDRHTFCAPA</sequence>